<feature type="transmembrane region" description="Helical" evidence="1">
    <location>
        <begin position="135"/>
        <end position="156"/>
    </location>
</feature>
<keyword evidence="1" id="KW-0472">Membrane</keyword>
<evidence type="ECO:0000256" key="1">
    <source>
        <dbReference type="SAM" id="Phobius"/>
    </source>
</evidence>
<organism evidence="2 3">
    <name type="scientific">Vibrio agarivorans</name>
    <dbReference type="NCBI Taxonomy" id="153622"/>
    <lineage>
        <taxon>Bacteria</taxon>
        <taxon>Pseudomonadati</taxon>
        <taxon>Pseudomonadota</taxon>
        <taxon>Gammaproteobacteria</taxon>
        <taxon>Vibrionales</taxon>
        <taxon>Vibrionaceae</taxon>
        <taxon>Vibrio</taxon>
    </lineage>
</organism>
<dbReference type="EMBL" id="JAUEOZ010000002">
    <property type="protein sequence ID" value="MDN2483399.1"/>
    <property type="molecule type" value="Genomic_DNA"/>
</dbReference>
<dbReference type="Proteomes" id="UP001169719">
    <property type="component" value="Unassembled WGS sequence"/>
</dbReference>
<sequence>MKARTITLLNNFISLLLMLMFCIAMVYWSSKHRVESLHLFEYRSLAIEALEAHARTYDDFNNMFEDIVRTNQAVMNVLDSSWPLPVVINASYVTIESIDYPLERETSNYSLMIEFDGHTLGAIVTFGHNINYPVLLSYSMLAFIFGHATYFLFLFIRKSINSQDIESVRVTALEQKITLVLSSLTDRQKRWYQFGRDRYHCPIKGLNMALMAEELTFDTVNYRIIIKGETIDLPKTPFLYYLWYTQRYLHRHAMYLNPSSNKPDIEAGMDIASLMERYGGVSRIIEELQNVGVRAKQLDVNRNKVKERLESYLGEVSEDYLFYNERDPKSHRFYYGLRLDGVKISLD</sequence>
<evidence type="ECO:0000313" key="3">
    <source>
        <dbReference type="Proteomes" id="UP001169719"/>
    </source>
</evidence>
<proteinExistence type="predicted"/>
<keyword evidence="1" id="KW-1133">Transmembrane helix</keyword>
<keyword evidence="3" id="KW-1185">Reference proteome</keyword>
<feature type="transmembrane region" description="Helical" evidence="1">
    <location>
        <begin position="12"/>
        <end position="30"/>
    </location>
</feature>
<name>A0ABT7Y5S1_9VIBR</name>
<dbReference type="RefSeq" id="WP_289963461.1">
    <property type="nucleotide sequence ID" value="NZ_JAUEOZ010000002.1"/>
</dbReference>
<reference evidence="2" key="1">
    <citation type="submission" date="2024-05" db="EMBL/GenBank/DDBJ databases">
        <title>Genome Sequences of Four Agar- Degrading Marine Bacteria.</title>
        <authorList>
            <person name="Phillips E.K."/>
            <person name="Shaffer J.C."/>
            <person name="Henson M.W."/>
            <person name="Temperton B."/>
            <person name="Thrash C.J."/>
            <person name="Martin M.O."/>
        </authorList>
    </citation>
    <scope>NUCLEOTIDE SEQUENCE</scope>
    <source>
        <strain evidence="2">EKP203</strain>
    </source>
</reference>
<evidence type="ECO:0000313" key="2">
    <source>
        <dbReference type="EMBL" id="MDN2483399.1"/>
    </source>
</evidence>
<gene>
    <name evidence="2" type="ORF">QWJ08_18810</name>
</gene>
<accession>A0ABT7Y5S1</accession>
<keyword evidence="1" id="KW-0812">Transmembrane</keyword>
<comment type="caution">
    <text evidence="2">The sequence shown here is derived from an EMBL/GenBank/DDBJ whole genome shotgun (WGS) entry which is preliminary data.</text>
</comment>
<protein>
    <submittedName>
        <fullName evidence="2">Uncharacterized protein</fullName>
    </submittedName>
</protein>